<reference evidence="6" key="1">
    <citation type="submission" date="2023-03" db="EMBL/GenBank/DDBJ databases">
        <title>Massive genome expansion in bonnet fungi (Mycena s.s.) driven by repeated elements and novel gene families across ecological guilds.</title>
        <authorList>
            <consortium name="Lawrence Berkeley National Laboratory"/>
            <person name="Harder C.B."/>
            <person name="Miyauchi S."/>
            <person name="Viragh M."/>
            <person name="Kuo A."/>
            <person name="Thoen E."/>
            <person name="Andreopoulos B."/>
            <person name="Lu D."/>
            <person name="Skrede I."/>
            <person name="Drula E."/>
            <person name="Henrissat B."/>
            <person name="Morin E."/>
            <person name="Kohler A."/>
            <person name="Barry K."/>
            <person name="LaButti K."/>
            <person name="Morin E."/>
            <person name="Salamov A."/>
            <person name="Lipzen A."/>
            <person name="Mereny Z."/>
            <person name="Hegedus B."/>
            <person name="Baldrian P."/>
            <person name="Stursova M."/>
            <person name="Weitz H."/>
            <person name="Taylor A."/>
            <person name="Grigoriev I.V."/>
            <person name="Nagy L.G."/>
            <person name="Martin F."/>
            <person name="Kauserud H."/>
        </authorList>
    </citation>
    <scope>NUCLEOTIDE SEQUENCE</scope>
    <source>
        <strain evidence="6">9284</strain>
    </source>
</reference>
<dbReference type="GO" id="GO:0016887">
    <property type="term" value="F:ATP hydrolysis activity"/>
    <property type="evidence" value="ECO:0007669"/>
    <property type="project" value="InterPro"/>
</dbReference>
<feature type="compositionally biased region" description="Basic and acidic residues" evidence="4">
    <location>
        <begin position="534"/>
        <end position="543"/>
    </location>
</feature>
<name>A0AAD7B736_9AGAR</name>
<gene>
    <name evidence="6" type="ORF">FB45DRAFT_1119237</name>
</gene>
<keyword evidence="7" id="KW-1185">Reference proteome</keyword>
<feature type="domain" description="ABC transporter" evidence="5">
    <location>
        <begin position="380"/>
        <end position="650"/>
    </location>
</feature>
<dbReference type="GO" id="GO:0042626">
    <property type="term" value="F:ATPase-coupled transmembrane transporter activity"/>
    <property type="evidence" value="ECO:0007669"/>
    <property type="project" value="TreeGrafter"/>
</dbReference>
<evidence type="ECO:0000313" key="7">
    <source>
        <dbReference type="Proteomes" id="UP001221142"/>
    </source>
</evidence>
<proteinExistence type="inferred from homology"/>
<evidence type="ECO:0000256" key="1">
    <source>
        <dbReference type="ARBA" id="ARBA00022741"/>
    </source>
</evidence>
<keyword evidence="1" id="KW-0547">Nucleotide-binding</keyword>
<dbReference type="SMART" id="SM00382">
    <property type="entry name" value="AAA"/>
    <property type="match status" value="1"/>
</dbReference>
<dbReference type="Pfam" id="PF00005">
    <property type="entry name" value="ABC_tran"/>
    <property type="match status" value="1"/>
</dbReference>
<dbReference type="SUPFAM" id="SSF52540">
    <property type="entry name" value="P-loop containing nucleoside triphosphate hydrolases"/>
    <property type="match status" value="1"/>
</dbReference>
<keyword evidence="2" id="KW-0067">ATP-binding</keyword>
<dbReference type="Proteomes" id="UP001221142">
    <property type="component" value="Unassembled WGS sequence"/>
</dbReference>
<organism evidence="6 7">
    <name type="scientific">Roridomyces roridus</name>
    <dbReference type="NCBI Taxonomy" id="1738132"/>
    <lineage>
        <taxon>Eukaryota</taxon>
        <taxon>Fungi</taxon>
        <taxon>Dikarya</taxon>
        <taxon>Basidiomycota</taxon>
        <taxon>Agaricomycotina</taxon>
        <taxon>Agaricomycetes</taxon>
        <taxon>Agaricomycetidae</taxon>
        <taxon>Agaricales</taxon>
        <taxon>Marasmiineae</taxon>
        <taxon>Mycenaceae</taxon>
        <taxon>Roridomyces</taxon>
    </lineage>
</organism>
<dbReference type="EMBL" id="JARKIF010000032">
    <property type="protein sequence ID" value="KAJ7611792.1"/>
    <property type="molecule type" value="Genomic_DNA"/>
</dbReference>
<dbReference type="Gene3D" id="3.40.50.300">
    <property type="entry name" value="P-loop containing nucleotide triphosphate hydrolases"/>
    <property type="match status" value="1"/>
</dbReference>
<dbReference type="InterPro" id="IPR039421">
    <property type="entry name" value="Type_1_exporter"/>
</dbReference>
<sequence length="660" mass="74000">MSQTTHSKPTEKARGDLHPDPPLDPSLEVVRLGVFEMTSMKPSSAFFTLIGPLRGLRNAFPTIRKLTLDIFNLAPVLFPLLCLEAMFSRVAPVVMWHLLNRILFMLEAGLTRGQLDAVALGVALLTRISFSVLVTLINCWSRHADMVVQNRIIQHFEAMSFDWKCKAEKSTLQECEKKEDELTYTMVWYHYRDLLSAAGGGLSILTFTSDLQQCIWDRAWAANSVDPNFNRMQALKSMVDEPEYKHEIISGNFVDYLGQEYRKARHFLGDVSVSYPAVQYESQVRAELEILSKLLGEIHLFYFIGAAIFYPAGLSISKIRLLPQAGEMITADLTGLMKELRELEKNLTSVTRIYNLANTRGPLRDGNMPLEPATQDGISIRLENVEFAYEGSKSQTNALRNVSLSIDAGQLVVIVGTNGSGKSTLLNLLARIHDCSSGRILIEGQDIRDYKVHELREATAILMQDHHLYPLSFGENIGIGYPKEVDNCKLIEESAKKGGAHGFISTRYADKYDTTLEPKSTVLDNSLSQSDDDPLNKVRKSFEKSGNLSGGERQRVAASRAFMRLSSKRVKLFIADEPTSALDPEAESALLENLLKERQGKTMIFVTHRFSVLTQRADLILCMKDGGVVEQGTHETLMDLKGDYFRLYNTQADAFNSKHI</sequence>
<dbReference type="PROSITE" id="PS50893">
    <property type="entry name" value="ABC_TRANSPORTER_2"/>
    <property type="match status" value="1"/>
</dbReference>
<dbReference type="GO" id="GO:0005524">
    <property type="term" value="F:ATP binding"/>
    <property type="evidence" value="ECO:0007669"/>
    <property type="project" value="UniProtKB-KW"/>
</dbReference>
<dbReference type="PANTHER" id="PTHR24221:SF654">
    <property type="entry name" value="ATP-BINDING CASSETTE SUB-FAMILY B MEMBER 6"/>
    <property type="match status" value="1"/>
</dbReference>
<evidence type="ECO:0000313" key="6">
    <source>
        <dbReference type="EMBL" id="KAJ7611792.1"/>
    </source>
</evidence>
<comment type="caution">
    <text evidence="6">The sequence shown here is derived from an EMBL/GenBank/DDBJ whole genome shotgun (WGS) entry which is preliminary data.</text>
</comment>
<dbReference type="AlphaFoldDB" id="A0AAD7B736"/>
<protein>
    <submittedName>
        <fullName evidence="6">P-loop containing nucleoside triphosphate hydrolase protein</fullName>
    </submittedName>
</protein>
<evidence type="ECO:0000259" key="5">
    <source>
        <dbReference type="PROSITE" id="PS50893"/>
    </source>
</evidence>
<feature type="compositionally biased region" description="Basic and acidic residues" evidence="4">
    <location>
        <begin position="8"/>
        <end position="21"/>
    </location>
</feature>
<dbReference type="InterPro" id="IPR003593">
    <property type="entry name" value="AAA+_ATPase"/>
</dbReference>
<feature type="region of interest" description="Disordered" evidence="4">
    <location>
        <begin position="1"/>
        <end position="24"/>
    </location>
</feature>
<dbReference type="InterPro" id="IPR027417">
    <property type="entry name" value="P-loop_NTPase"/>
</dbReference>
<comment type="similarity">
    <text evidence="3">Belongs to the ABC transporter superfamily. ABCB family. Heavy Metal importer (TC 3.A.1.210) subfamily.</text>
</comment>
<evidence type="ECO:0000256" key="3">
    <source>
        <dbReference type="ARBA" id="ARBA00024363"/>
    </source>
</evidence>
<evidence type="ECO:0000256" key="4">
    <source>
        <dbReference type="SAM" id="MobiDB-lite"/>
    </source>
</evidence>
<accession>A0AAD7B736</accession>
<keyword evidence="6" id="KW-0378">Hydrolase</keyword>
<dbReference type="PANTHER" id="PTHR24221">
    <property type="entry name" value="ATP-BINDING CASSETTE SUB-FAMILY B"/>
    <property type="match status" value="1"/>
</dbReference>
<feature type="region of interest" description="Disordered" evidence="4">
    <location>
        <begin position="523"/>
        <end position="553"/>
    </location>
</feature>
<evidence type="ECO:0000256" key="2">
    <source>
        <dbReference type="ARBA" id="ARBA00022840"/>
    </source>
</evidence>
<dbReference type="InterPro" id="IPR003439">
    <property type="entry name" value="ABC_transporter-like_ATP-bd"/>
</dbReference>